<keyword evidence="3" id="KW-1185">Reference proteome</keyword>
<dbReference type="Proteomes" id="UP000215914">
    <property type="component" value="Unassembled WGS sequence"/>
</dbReference>
<comment type="caution">
    <text evidence="2">The sequence shown here is derived from an EMBL/GenBank/DDBJ whole genome shotgun (WGS) entry which is preliminary data.</text>
</comment>
<sequence>MRVVVKSERSQLATCTMLPPATPKKGRWRSLCFQKRKKQRREKGGCEDSNQRQSYHHKTNKSLSQSPKHIKYHNETYLYNNNIG</sequence>
<evidence type="ECO:0000313" key="3">
    <source>
        <dbReference type="Proteomes" id="UP000215914"/>
    </source>
</evidence>
<proteinExistence type="predicted"/>
<evidence type="ECO:0000313" key="2">
    <source>
        <dbReference type="EMBL" id="KAF5823919.1"/>
    </source>
</evidence>
<protein>
    <submittedName>
        <fullName evidence="2">Uncharacterized protein</fullName>
    </submittedName>
</protein>
<dbReference type="EMBL" id="MNCJ02000316">
    <property type="protein sequence ID" value="KAF5823919.1"/>
    <property type="molecule type" value="Genomic_DNA"/>
</dbReference>
<dbReference type="Gramene" id="mRNA:HanXRQr2_Chr01g0043491">
    <property type="protein sequence ID" value="mRNA:HanXRQr2_Chr01g0043491"/>
    <property type="gene ID" value="HanXRQr2_Chr01g0043491"/>
</dbReference>
<evidence type="ECO:0000256" key="1">
    <source>
        <dbReference type="SAM" id="MobiDB-lite"/>
    </source>
</evidence>
<gene>
    <name evidence="2" type="ORF">HanXRQr2_Chr01g0043491</name>
</gene>
<reference evidence="2" key="2">
    <citation type="submission" date="2020-06" db="EMBL/GenBank/DDBJ databases">
        <title>Helianthus annuus Genome sequencing and assembly Release 2.</title>
        <authorList>
            <person name="Gouzy J."/>
            <person name="Langlade N."/>
            <person name="Munos S."/>
        </authorList>
    </citation>
    <scope>NUCLEOTIDE SEQUENCE</scope>
    <source>
        <tissue evidence="2">Leaves</tissue>
    </source>
</reference>
<accession>A0A9K3JYY0</accession>
<name>A0A9K3JYY0_HELAN</name>
<organism evidence="2 3">
    <name type="scientific">Helianthus annuus</name>
    <name type="common">Common sunflower</name>
    <dbReference type="NCBI Taxonomy" id="4232"/>
    <lineage>
        <taxon>Eukaryota</taxon>
        <taxon>Viridiplantae</taxon>
        <taxon>Streptophyta</taxon>
        <taxon>Embryophyta</taxon>
        <taxon>Tracheophyta</taxon>
        <taxon>Spermatophyta</taxon>
        <taxon>Magnoliopsida</taxon>
        <taxon>eudicotyledons</taxon>
        <taxon>Gunneridae</taxon>
        <taxon>Pentapetalae</taxon>
        <taxon>asterids</taxon>
        <taxon>campanulids</taxon>
        <taxon>Asterales</taxon>
        <taxon>Asteraceae</taxon>
        <taxon>Asteroideae</taxon>
        <taxon>Heliantheae alliance</taxon>
        <taxon>Heliantheae</taxon>
        <taxon>Helianthus</taxon>
    </lineage>
</organism>
<dbReference type="AlphaFoldDB" id="A0A9K3JYY0"/>
<reference evidence="2" key="1">
    <citation type="journal article" date="2017" name="Nature">
        <title>The sunflower genome provides insights into oil metabolism, flowering and Asterid evolution.</title>
        <authorList>
            <person name="Badouin H."/>
            <person name="Gouzy J."/>
            <person name="Grassa C.J."/>
            <person name="Murat F."/>
            <person name="Staton S.E."/>
            <person name="Cottret L."/>
            <person name="Lelandais-Briere C."/>
            <person name="Owens G.L."/>
            <person name="Carrere S."/>
            <person name="Mayjonade B."/>
            <person name="Legrand L."/>
            <person name="Gill N."/>
            <person name="Kane N.C."/>
            <person name="Bowers J.E."/>
            <person name="Hubner S."/>
            <person name="Bellec A."/>
            <person name="Berard A."/>
            <person name="Berges H."/>
            <person name="Blanchet N."/>
            <person name="Boniface M.C."/>
            <person name="Brunel D."/>
            <person name="Catrice O."/>
            <person name="Chaidir N."/>
            <person name="Claudel C."/>
            <person name="Donnadieu C."/>
            <person name="Faraut T."/>
            <person name="Fievet G."/>
            <person name="Helmstetter N."/>
            <person name="King M."/>
            <person name="Knapp S.J."/>
            <person name="Lai Z."/>
            <person name="Le Paslier M.C."/>
            <person name="Lippi Y."/>
            <person name="Lorenzon L."/>
            <person name="Mandel J.R."/>
            <person name="Marage G."/>
            <person name="Marchand G."/>
            <person name="Marquand E."/>
            <person name="Bret-Mestries E."/>
            <person name="Morien E."/>
            <person name="Nambeesan S."/>
            <person name="Nguyen T."/>
            <person name="Pegot-Espagnet P."/>
            <person name="Pouilly N."/>
            <person name="Raftis F."/>
            <person name="Sallet E."/>
            <person name="Schiex T."/>
            <person name="Thomas J."/>
            <person name="Vandecasteele C."/>
            <person name="Vares D."/>
            <person name="Vear F."/>
            <person name="Vautrin S."/>
            <person name="Crespi M."/>
            <person name="Mangin B."/>
            <person name="Burke J.M."/>
            <person name="Salse J."/>
            <person name="Munos S."/>
            <person name="Vincourt P."/>
            <person name="Rieseberg L.H."/>
            <person name="Langlade N.B."/>
        </authorList>
    </citation>
    <scope>NUCLEOTIDE SEQUENCE</scope>
    <source>
        <tissue evidence="2">Leaves</tissue>
    </source>
</reference>
<feature type="region of interest" description="Disordered" evidence="1">
    <location>
        <begin position="34"/>
        <end position="73"/>
    </location>
</feature>